<dbReference type="Gene3D" id="3.10.450.50">
    <property type="match status" value="1"/>
</dbReference>
<dbReference type="Pfam" id="PF14534">
    <property type="entry name" value="DUF4440"/>
    <property type="match status" value="1"/>
</dbReference>
<feature type="signal peptide" evidence="1">
    <location>
        <begin position="1"/>
        <end position="29"/>
    </location>
</feature>
<evidence type="ECO:0000256" key="1">
    <source>
        <dbReference type="SAM" id="SignalP"/>
    </source>
</evidence>
<proteinExistence type="predicted"/>
<dbReference type="AlphaFoldDB" id="A0A1I1VQD2"/>
<feature type="chain" id="PRO_5011435420" description="DUF4440 domain-containing protein" evidence="1">
    <location>
        <begin position="30"/>
        <end position="176"/>
    </location>
</feature>
<organism evidence="3 4">
    <name type="scientific">Massilia yuzhufengensis</name>
    <dbReference type="NCBI Taxonomy" id="1164594"/>
    <lineage>
        <taxon>Bacteria</taxon>
        <taxon>Pseudomonadati</taxon>
        <taxon>Pseudomonadota</taxon>
        <taxon>Betaproteobacteria</taxon>
        <taxon>Burkholderiales</taxon>
        <taxon>Oxalobacteraceae</taxon>
        <taxon>Telluria group</taxon>
        <taxon>Massilia</taxon>
    </lineage>
</organism>
<keyword evidence="1" id="KW-0732">Signal</keyword>
<feature type="domain" description="DUF4440" evidence="2">
    <location>
        <begin position="47"/>
        <end position="153"/>
    </location>
</feature>
<dbReference type="InterPro" id="IPR032710">
    <property type="entry name" value="NTF2-like_dom_sf"/>
</dbReference>
<reference evidence="4" key="1">
    <citation type="submission" date="2016-10" db="EMBL/GenBank/DDBJ databases">
        <authorList>
            <person name="Varghese N."/>
            <person name="Submissions S."/>
        </authorList>
    </citation>
    <scope>NUCLEOTIDE SEQUENCE [LARGE SCALE GENOMIC DNA]</scope>
    <source>
        <strain evidence="4">CGMCC 1.12041</strain>
    </source>
</reference>
<evidence type="ECO:0000313" key="3">
    <source>
        <dbReference type="EMBL" id="SFD85322.1"/>
    </source>
</evidence>
<dbReference type="Proteomes" id="UP000198639">
    <property type="component" value="Unassembled WGS sequence"/>
</dbReference>
<evidence type="ECO:0000313" key="4">
    <source>
        <dbReference type="Proteomes" id="UP000198639"/>
    </source>
</evidence>
<dbReference type="OrthoDB" id="8912653at2"/>
<protein>
    <recommendedName>
        <fullName evidence="2">DUF4440 domain-containing protein</fullName>
    </recommendedName>
</protein>
<dbReference type="EMBL" id="FOLD01000041">
    <property type="protein sequence ID" value="SFD85322.1"/>
    <property type="molecule type" value="Genomic_DNA"/>
</dbReference>
<evidence type="ECO:0000259" key="2">
    <source>
        <dbReference type="Pfam" id="PF14534"/>
    </source>
</evidence>
<sequence>MVRPSIASGLLALRVLLVPALLCPPGAGASRADVFALDASDVQAQSILAAEKQRREAVAGGNVEALKRIVSREYYHVESNGRMRTRTAFLQAVSNKAFASVDYQPSDTEVQMAPGGATAVVVGTFSAVQQAGVPRRIRARFVRVWVRQGGAWVNTIHQSTEIAPAQVVAGGDWRAR</sequence>
<dbReference type="InterPro" id="IPR027843">
    <property type="entry name" value="DUF4440"/>
</dbReference>
<name>A0A1I1VQD2_9BURK</name>
<keyword evidence="4" id="KW-1185">Reference proteome</keyword>
<accession>A0A1I1VQD2</accession>
<dbReference type="SUPFAM" id="SSF54427">
    <property type="entry name" value="NTF2-like"/>
    <property type="match status" value="1"/>
</dbReference>
<gene>
    <name evidence="3" type="ORF">SAMN05216204_14114</name>
</gene>